<gene>
    <name evidence="2" type="ORF">DES41_10359</name>
</gene>
<dbReference type="Proteomes" id="UP000252884">
    <property type="component" value="Unassembled WGS sequence"/>
</dbReference>
<evidence type="ECO:0000256" key="1">
    <source>
        <dbReference type="SAM" id="SignalP"/>
    </source>
</evidence>
<feature type="signal peptide" evidence="1">
    <location>
        <begin position="1"/>
        <end position="23"/>
    </location>
</feature>
<dbReference type="AlphaFoldDB" id="A0A368Y2I7"/>
<comment type="caution">
    <text evidence="2">The sequence shown here is derived from an EMBL/GenBank/DDBJ whole genome shotgun (WGS) entry which is preliminary data.</text>
</comment>
<keyword evidence="1" id="KW-0732">Signal</keyword>
<evidence type="ECO:0008006" key="4">
    <source>
        <dbReference type="Google" id="ProtNLM"/>
    </source>
</evidence>
<sequence>MHRKLLTAALIAAAGFAAAPGHAAGFFDGEVVHAPDIDNASSVTTRDEVQARYHLAERMGTTPVDGEVGNAQVQAEAYSLRPRELVRSEASEMVRHGEQLGGEV</sequence>
<evidence type="ECO:0000313" key="2">
    <source>
        <dbReference type="EMBL" id="RCW72454.1"/>
    </source>
</evidence>
<protein>
    <recommendedName>
        <fullName evidence="4">DUF4148 domain-containing protein</fullName>
    </recommendedName>
</protein>
<reference evidence="2 3" key="1">
    <citation type="submission" date="2018-07" db="EMBL/GenBank/DDBJ databases">
        <title>Genomic Encyclopedia of Type Strains, Phase IV (KMG-IV): sequencing the most valuable type-strain genomes for metagenomic binning, comparative biology and taxonomic classification.</title>
        <authorList>
            <person name="Goeker M."/>
        </authorList>
    </citation>
    <scope>NUCLEOTIDE SEQUENCE [LARGE SCALE GENOMIC DNA]</scope>
    <source>
        <strain evidence="2 3">DSM 21634</strain>
    </source>
</reference>
<feature type="chain" id="PRO_5016984247" description="DUF4148 domain-containing protein" evidence="1">
    <location>
        <begin position="24"/>
        <end position="104"/>
    </location>
</feature>
<dbReference type="RefSeq" id="WP_114467889.1">
    <property type="nucleotide sequence ID" value="NZ_QPJK01000003.1"/>
</dbReference>
<evidence type="ECO:0000313" key="3">
    <source>
        <dbReference type="Proteomes" id="UP000252884"/>
    </source>
</evidence>
<organism evidence="2 3">
    <name type="scientific">Pseudorhodoferax soli</name>
    <dbReference type="NCBI Taxonomy" id="545864"/>
    <lineage>
        <taxon>Bacteria</taxon>
        <taxon>Pseudomonadati</taxon>
        <taxon>Pseudomonadota</taxon>
        <taxon>Betaproteobacteria</taxon>
        <taxon>Burkholderiales</taxon>
        <taxon>Comamonadaceae</taxon>
    </lineage>
</organism>
<dbReference type="EMBL" id="QPJK01000003">
    <property type="protein sequence ID" value="RCW72454.1"/>
    <property type="molecule type" value="Genomic_DNA"/>
</dbReference>
<accession>A0A368Y2I7</accession>
<keyword evidence="3" id="KW-1185">Reference proteome</keyword>
<proteinExistence type="predicted"/>
<name>A0A368Y2I7_9BURK</name>